<evidence type="ECO:0000256" key="1">
    <source>
        <dbReference type="ARBA" id="ARBA00004141"/>
    </source>
</evidence>
<reference evidence="8" key="1">
    <citation type="journal article" date="2019" name="Int. J. Syst. Evol. Microbiol.">
        <title>The Global Catalogue of Microorganisms (GCM) 10K type strain sequencing project: providing services to taxonomists for standard genome sequencing and annotation.</title>
        <authorList>
            <consortium name="The Broad Institute Genomics Platform"/>
            <consortium name="The Broad Institute Genome Sequencing Center for Infectious Disease"/>
            <person name="Wu L."/>
            <person name="Ma J."/>
        </authorList>
    </citation>
    <scope>NUCLEOTIDE SEQUENCE [LARGE SCALE GENOMIC DNA]</scope>
    <source>
        <strain evidence="8">JCM 10083</strain>
    </source>
</reference>
<protein>
    <submittedName>
        <fullName evidence="7">MauE/DoxX family redox-associated membrane protein</fullName>
    </submittedName>
</protein>
<feature type="transmembrane region" description="Helical" evidence="5">
    <location>
        <begin position="110"/>
        <end position="128"/>
    </location>
</feature>
<keyword evidence="8" id="KW-1185">Reference proteome</keyword>
<keyword evidence="2 5" id="KW-0812">Transmembrane</keyword>
<comment type="subcellular location">
    <subcellularLocation>
        <location evidence="1">Membrane</location>
        <topology evidence="1">Multi-pass membrane protein</topology>
    </subcellularLocation>
</comment>
<comment type="caution">
    <text evidence="7">The sequence shown here is derived from an EMBL/GenBank/DDBJ whole genome shotgun (WGS) entry which is preliminary data.</text>
</comment>
<feature type="transmembrane region" description="Helical" evidence="5">
    <location>
        <begin position="70"/>
        <end position="89"/>
    </location>
</feature>
<name>A0ABW2TAU1_9ACTN</name>
<accession>A0ABW2TAU1</accession>
<feature type="transmembrane region" description="Helical" evidence="5">
    <location>
        <begin position="140"/>
        <end position="162"/>
    </location>
</feature>
<dbReference type="Proteomes" id="UP001596514">
    <property type="component" value="Unassembled WGS sequence"/>
</dbReference>
<dbReference type="RefSeq" id="WP_343965617.1">
    <property type="nucleotide sequence ID" value="NZ_BAAAGK010000034.1"/>
</dbReference>
<keyword evidence="4 5" id="KW-0472">Membrane</keyword>
<evidence type="ECO:0000313" key="8">
    <source>
        <dbReference type="Proteomes" id="UP001596514"/>
    </source>
</evidence>
<evidence type="ECO:0000259" key="6">
    <source>
        <dbReference type="Pfam" id="PF07291"/>
    </source>
</evidence>
<dbReference type="EMBL" id="JBHTEE010000001">
    <property type="protein sequence ID" value="MFC7605584.1"/>
    <property type="molecule type" value="Genomic_DNA"/>
</dbReference>
<dbReference type="Pfam" id="PF07291">
    <property type="entry name" value="MauE"/>
    <property type="match status" value="1"/>
</dbReference>
<evidence type="ECO:0000256" key="3">
    <source>
        <dbReference type="ARBA" id="ARBA00022989"/>
    </source>
</evidence>
<proteinExistence type="predicted"/>
<evidence type="ECO:0000256" key="5">
    <source>
        <dbReference type="SAM" id="Phobius"/>
    </source>
</evidence>
<evidence type="ECO:0000256" key="2">
    <source>
        <dbReference type="ARBA" id="ARBA00022692"/>
    </source>
</evidence>
<feature type="transmembrane region" description="Helical" evidence="5">
    <location>
        <begin position="45"/>
        <end position="64"/>
    </location>
</feature>
<feature type="domain" description="Methylamine utilisation protein MauE" evidence="6">
    <location>
        <begin position="3"/>
        <end position="127"/>
    </location>
</feature>
<keyword evidence="3 5" id="KW-1133">Transmembrane helix</keyword>
<sequence>MGYVSASAMTLLSTIFAVSCMGKARNLKEFAEALRSFASERTSMLLATMVTALEGLTLLAFAISLAGVRWAAVLGFLLAGSLLLAFTLVMRRIQGAHCHCFGKHGTRYSARHVVRNVLLASAAMAGLVEHHGAAGPEPEGIIVAMAFGLVIGLFVVMMDDLVEVLRPAGSR</sequence>
<gene>
    <name evidence="7" type="ORF">ACFQVD_36340</name>
</gene>
<organism evidence="7 8">
    <name type="scientific">Streptosporangium amethystogenes subsp. fukuiense</name>
    <dbReference type="NCBI Taxonomy" id="698418"/>
    <lineage>
        <taxon>Bacteria</taxon>
        <taxon>Bacillati</taxon>
        <taxon>Actinomycetota</taxon>
        <taxon>Actinomycetes</taxon>
        <taxon>Streptosporangiales</taxon>
        <taxon>Streptosporangiaceae</taxon>
        <taxon>Streptosporangium</taxon>
    </lineage>
</organism>
<dbReference type="InterPro" id="IPR009908">
    <property type="entry name" value="Methylamine_util_MauE"/>
</dbReference>
<evidence type="ECO:0000256" key="4">
    <source>
        <dbReference type="ARBA" id="ARBA00023136"/>
    </source>
</evidence>
<feature type="transmembrane region" description="Helical" evidence="5">
    <location>
        <begin position="6"/>
        <end position="24"/>
    </location>
</feature>
<evidence type="ECO:0000313" key="7">
    <source>
        <dbReference type="EMBL" id="MFC7605584.1"/>
    </source>
</evidence>